<dbReference type="Proteomes" id="UP000474567">
    <property type="component" value="Unassembled WGS sequence"/>
</dbReference>
<gene>
    <name evidence="2" type="ORF">FLACOL7796_04545</name>
</gene>
<feature type="domain" description="Transposase InsH N-terminal" evidence="1">
    <location>
        <begin position="2"/>
        <end position="39"/>
    </location>
</feature>
<reference evidence="2 3" key="1">
    <citation type="submission" date="2020-02" db="EMBL/GenBank/DDBJ databases">
        <authorList>
            <person name="Criscuolo A."/>
        </authorList>
    </citation>
    <scope>NUCLEOTIDE SEQUENCE [LARGE SCALE GENOMIC DNA]</scope>
    <source>
        <strain evidence="2">CECT7796</strain>
    </source>
</reference>
<accession>A0ABM8KPS0</accession>
<protein>
    <recommendedName>
        <fullName evidence="1">Transposase InsH N-terminal domain-containing protein</fullName>
    </recommendedName>
</protein>
<comment type="caution">
    <text evidence="2">The sequence shown here is derived from an EMBL/GenBank/DDBJ whole genome shotgun (WGS) entry which is preliminary data.</text>
</comment>
<dbReference type="RefSeq" id="WP_173968336.1">
    <property type="nucleotide sequence ID" value="NZ_CADCST010000154.1"/>
</dbReference>
<dbReference type="Pfam" id="PF05598">
    <property type="entry name" value="DUF772"/>
    <property type="match status" value="1"/>
</dbReference>
<evidence type="ECO:0000313" key="2">
    <source>
        <dbReference type="EMBL" id="CAA9202976.1"/>
    </source>
</evidence>
<dbReference type="EMBL" id="CADCST010000154">
    <property type="protein sequence ID" value="CAA9202976.1"/>
    <property type="molecule type" value="Genomic_DNA"/>
</dbReference>
<name>A0ABM8KPS0_9FLAO</name>
<keyword evidence="3" id="KW-1185">Reference proteome</keyword>
<dbReference type="InterPro" id="IPR008490">
    <property type="entry name" value="Transposase_InsH_N"/>
</dbReference>
<evidence type="ECO:0000313" key="3">
    <source>
        <dbReference type="Proteomes" id="UP000474567"/>
    </source>
</evidence>
<proteinExistence type="predicted"/>
<evidence type="ECO:0000259" key="1">
    <source>
        <dbReference type="Pfam" id="PF05598"/>
    </source>
</evidence>
<organism evidence="2 3">
    <name type="scientific">Flavobacterium collinsii</name>
    <dbReference type="NCBI Taxonomy" id="1114861"/>
    <lineage>
        <taxon>Bacteria</taxon>
        <taxon>Pseudomonadati</taxon>
        <taxon>Bacteroidota</taxon>
        <taxon>Flavobacteriia</taxon>
        <taxon>Flavobacteriales</taxon>
        <taxon>Flavobacteriaceae</taxon>
        <taxon>Flavobacterium</taxon>
    </lineage>
</organism>
<sequence>MTNIYSSRKIELVLRENINFMWLTSMAIVDHNMINSFRSDILKESFKEIFKQVFF</sequence>